<dbReference type="EMBL" id="JBHTCP010000004">
    <property type="protein sequence ID" value="MFC7370619.1"/>
    <property type="molecule type" value="Genomic_DNA"/>
</dbReference>
<keyword evidence="2" id="KW-1185">Reference proteome</keyword>
<dbReference type="RefSeq" id="WP_379746250.1">
    <property type="nucleotide sequence ID" value="NZ_JBHTCP010000004.1"/>
</dbReference>
<proteinExistence type="predicted"/>
<dbReference type="GO" id="GO:0016787">
    <property type="term" value="F:hydrolase activity"/>
    <property type="evidence" value="ECO:0007669"/>
    <property type="project" value="UniProtKB-KW"/>
</dbReference>
<dbReference type="Gene3D" id="3.40.50.1820">
    <property type="entry name" value="alpha/beta hydrolase"/>
    <property type="match status" value="1"/>
</dbReference>
<dbReference type="SUPFAM" id="SSF53474">
    <property type="entry name" value="alpha/beta-Hydrolases"/>
    <property type="match status" value="1"/>
</dbReference>
<accession>A0ABW2NMT7</accession>
<organism evidence="1 2">
    <name type="scientific">Fictibacillus iocasae</name>
    <dbReference type="NCBI Taxonomy" id="2715437"/>
    <lineage>
        <taxon>Bacteria</taxon>
        <taxon>Bacillati</taxon>
        <taxon>Bacillota</taxon>
        <taxon>Bacilli</taxon>
        <taxon>Bacillales</taxon>
        <taxon>Fictibacillaceae</taxon>
        <taxon>Fictibacillus</taxon>
    </lineage>
</organism>
<comment type="caution">
    <text evidence="1">The sequence shown here is derived from an EMBL/GenBank/DDBJ whole genome shotgun (WGS) entry which is preliminary data.</text>
</comment>
<name>A0ABW2NMT7_9BACL</name>
<protein>
    <submittedName>
        <fullName evidence="1">Alpha/beta fold hydrolase</fullName>
    </submittedName>
</protein>
<dbReference type="InterPro" id="IPR029058">
    <property type="entry name" value="AB_hydrolase_fold"/>
</dbReference>
<dbReference type="Proteomes" id="UP001596549">
    <property type="component" value="Unassembled WGS sequence"/>
</dbReference>
<reference evidence="2" key="1">
    <citation type="journal article" date="2019" name="Int. J. Syst. Evol. Microbiol.">
        <title>The Global Catalogue of Microorganisms (GCM) 10K type strain sequencing project: providing services to taxonomists for standard genome sequencing and annotation.</title>
        <authorList>
            <consortium name="The Broad Institute Genomics Platform"/>
            <consortium name="The Broad Institute Genome Sequencing Center for Infectious Disease"/>
            <person name="Wu L."/>
            <person name="Ma J."/>
        </authorList>
    </citation>
    <scope>NUCLEOTIDE SEQUENCE [LARGE SCALE GENOMIC DNA]</scope>
    <source>
        <strain evidence="2">NBRC 106396</strain>
    </source>
</reference>
<evidence type="ECO:0000313" key="1">
    <source>
        <dbReference type="EMBL" id="MFC7370619.1"/>
    </source>
</evidence>
<keyword evidence="1" id="KW-0378">Hydrolase</keyword>
<evidence type="ECO:0000313" key="2">
    <source>
        <dbReference type="Proteomes" id="UP001596549"/>
    </source>
</evidence>
<gene>
    <name evidence="1" type="ORF">ACFQPF_02900</name>
</gene>
<sequence>MRDEDLQKSIQHVAVPTYIMHGKKDAICPFALAVPQHLSIKNSKLIAFEKSGHGFFYDELYRFNHELLNFLKAD</sequence>